<keyword evidence="3" id="KW-1185">Reference proteome</keyword>
<organism evidence="2 3">
    <name type="scientific">Adineta ricciae</name>
    <name type="common">Rotifer</name>
    <dbReference type="NCBI Taxonomy" id="249248"/>
    <lineage>
        <taxon>Eukaryota</taxon>
        <taxon>Metazoa</taxon>
        <taxon>Spiralia</taxon>
        <taxon>Gnathifera</taxon>
        <taxon>Rotifera</taxon>
        <taxon>Eurotatoria</taxon>
        <taxon>Bdelloidea</taxon>
        <taxon>Adinetida</taxon>
        <taxon>Adinetidae</taxon>
        <taxon>Adineta</taxon>
    </lineage>
</organism>
<accession>A0A816BWG9</accession>
<name>A0A816BWG9_ADIRI</name>
<reference evidence="2" key="1">
    <citation type="submission" date="2021-02" db="EMBL/GenBank/DDBJ databases">
        <authorList>
            <person name="Nowell W R."/>
        </authorList>
    </citation>
    <scope>NUCLEOTIDE SEQUENCE</scope>
</reference>
<proteinExistence type="predicted"/>
<protein>
    <submittedName>
        <fullName evidence="2">Uncharacterized protein</fullName>
    </submittedName>
</protein>
<dbReference type="EMBL" id="CAJNOR010007205">
    <property type="protein sequence ID" value="CAF1612852.1"/>
    <property type="molecule type" value="Genomic_DNA"/>
</dbReference>
<feature type="coiled-coil region" evidence="1">
    <location>
        <begin position="127"/>
        <end position="154"/>
    </location>
</feature>
<dbReference type="Gene3D" id="1.25.40.180">
    <property type="match status" value="1"/>
</dbReference>
<evidence type="ECO:0000313" key="3">
    <source>
        <dbReference type="Proteomes" id="UP000663828"/>
    </source>
</evidence>
<comment type="caution">
    <text evidence="2">The sequence shown here is derived from an EMBL/GenBank/DDBJ whole genome shotgun (WGS) entry which is preliminary data.</text>
</comment>
<evidence type="ECO:0000256" key="1">
    <source>
        <dbReference type="SAM" id="Coils"/>
    </source>
</evidence>
<evidence type="ECO:0000313" key="2">
    <source>
        <dbReference type="EMBL" id="CAF1612852.1"/>
    </source>
</evidence>
<gene>
    <name evidence="2" type="ORF">XAT740_LOCUS49141</name>
</gene>
<sequence>MVTCEETSCTVLPAAICLHCNRRLCTSHIVAHGVVLLGEADELCQQISEVAEHLNNSSEDIQVKHSEAIAALDAWRQKEIDQIEDQYTEKIQIIEAKQDYLIDLENNLILRLTKNARDPLEQMQTQKNASRQMAETIQQVLVELKQECRKLTWNSADSPEQHLPITDQGCSLGQNHPATDEHIPCTSVNSSGMSNLLSYSWLDFVPLVKPQSECKQTIASSISCYSQISSSPTTASTQSHFTQIVSSDVVSSAQSPFIDSPIDLQHLPVESCQKFIDFFLNVSGSHDQSIDNFLNNCPNQTVYLNNFMCVLLSFLEAWHPKSSPKVFNERVLSYHIFTIKKHITNQDSQRVIIAAILVYIHSCNYDQIRSGQIMSNLFHQFLDHKCLSKAFILDWYENSGRCNYPNIPQAKQWAASFIDYLNSPSQSMQT</sequence>
<keyword evidence="1" id="KW-0175">Coiled coil</keyword>
<dbReference type="AlphaFoldDB" id="A0A816BWG9"/>
<dbReference type="Proteomes" id="UP000663828">
    <property type="component" value="Unassembled WGS sequence"/>
</dbReference>